<organism evidence="1 2">
    <name type="scientific">Trichonephila clavata</name>
    <name type="common">Joro spider</name>
    <name type="synonym">Nephila clavata</name>
    <dbReference type="NCBI Taxonomy" id="2740835"/>
    <lineage>
        <taxon>Eukaryota</taxon>
        <taxon>Metazoa</taxon>
        <taxon>Ecdysozoa</taxon>
        <taxon>Arthropoda</taxon>
        <taxon>Chelicerata</taxon>
        <taxon>Arachnida</taxon>
        <taxon>Araneae</taxon>
        <taxon>Araneomorphae</taxon>
        <taxon>Entelegynae</taxon>
        <taxon>Araneoidea</taxon>
        <taxon>Nephilidae</taxon>
        <taxon>Trichonephila</taxon>
    </lineage>
</organism>
<dbReference type="AlphaFoldDB" id="A0A8X6FT31"/>
<dbReference type="Proteomes" id="UP000887116">
    <property type="component" value="Unassembled WGS sequence"/>
</dbReference>
<protein>
    <submittedName>
        <fullName evidence="1">Uncharacterized protein</fullName>
    </submittedName>
</protein>
<proteinExistence type="predicted"/>
<reference evidence="1" key="1">
    <citation type="submission" date="2020-07" db="EMBL/GenBank/DDBJ databases">
        <title>Multicomponent nature underlies the extraordinary mechanical properties of spider dragline silk.</title>
        <authorList>
            <person name="Kono N."/>
            <person name="Nakamura H."/>
            <person name="Mori M."/>
            <person name="Yoshida Y."/>
            <person name="Ohtoshi R."/>
            <person name="Malay A.D."/>
            <person name="Moran D.A.P."/>
            <person name="Tomita M."/>
            <person name="Numata K."/>
            <person name="Arakawa K."/>
        </authorList>
    </citation>
    <scope>NUCLEOTIDE SEQUENCE</scope>
</reference>
<dbReference type="EMBL" id="BMAO01033057">
    <property type="protein sequence ID" value="GFQ86714.1"/>
    <property type="molecule type" value="Genomic_DNA"/>
</dbReference>
<name>A0A8X6FT31_TRICU</name>
<evidence type="ECO:0000313" key="2">
    <source>
        <dbReference type="Proteomes" id="UP000887116"/>
    </source>
</evidence>
<evidence type="ECO:0000313" key="1">
    <source>
        <dbReference type="EMBL" id="GFQ86714.1"/>
    </source>
</evidence>
<comment type="caution">
    <text evidence="1">The sequence shown here is derived from an EMBL/GenBank/DDBJ whole genome shotgun (WGS) entry which is preliminary data.</text>
</comment>
<gene>
    <name evidence="1" type="ORF">TNCT_265091</name>
</gene>
<keyword evidence="2" id="KW-1185">Reference proteome</keyword>
<sequence length="67" mass="7508">MVKISKGHVINDIGRMHVEDMRLIFLEVEESDDGQYSSIADKRNFSFSLVVSAQLGTVDHPMALTID</sequence>
<accession>A0A8X6FT31</accession>